<gene>
    <name evidence="2" type="ORF">SAMN05660284_01915</name>
</gene>
<organism evidence="2 3">
    <name type="scientific">Formivibrio citricus</name>
    <dbReference type="NCBI Taxonomy" id="83765"/>
    <lineage>
        <taxon>Bacteria</taxon>
        <taxon>Pseudomonadati</taxon>
        <taxon>Pseudomonadota</taxon>
        <taxon>Betaproteobacteria</taxon>
        <taxon>Neisseriales</taxon>
        <taxon>Chitinibacteraceae</taxon>
        <taxon>Formivibrio</taxon>
    </lineage>
</organism>
<sequence length="221" mass="23992">MYKHASAILVPLLVANSALSAGQETPPQNSGTEALRHFAQCDASFFNTLKKHPNTFGPSVHVANRGSAATIVVANPLSKKGNEQYFSHPPQINDLRLVAWHNEVSYDVDMGGFLYWGFKVDGDPTSVAKKINSLLPDTRKLVHTGKEWVRSEVRSIGDAIDTWHAGGISGTVTPRGSVERALIVEGESPSVTTVYCSIQGSITAPLLKRLRPDLLSSEYPQ</sequence>
<keyword evidence="1" id="KW-0732">Signal</keyword>
<dbReference type="AlphaFoldDB" id="A0A1I5AHL3"/>
<evidence type="ECO:0000256" key="1">
    <source>
        <dbReference type="SAM" id="SignalP"/>
    </source>
</evidence>
<evidence type="ECO:0000313" key="3">
    <source>
        <dbReference type="Proteomes" id="UP000242869"/>
    </source>
</evidence>
<protein>
    <submittedName>
        <fullName evidence="2">Uncharacterized protein</fullName>
    </submittedName>
</protein>
<evidence type="ECO:0000313" key="2">
    <source>
        <dbReference type="EMBL" id="SFN61925.1"/>
    </source>
</evidence>
<reference evidence="3" key="1">
    <citation type="submission" date="2016-10" db="EMBL/GenBank/DDBJ databases">
        <authorList>
            <person name="Varghese N."/>
            <person name="Submissions S."/>
        </authorList>
    </citation>
    <scope>NUCLEOTIDE SEQUENCE [LARGE SCALE GENOMIC DNA]</scope>
    <source>
        <strain evidence="3">DSM 6150</strain>
    </source>
</reference>
<proteinExistence type="predicted"/>
<name>A0A1I5AHL3_9NEIS</name>
<dbReference type="EMBL" id="FOVE01000013">
    <property type="protein sequence ID" value="SFN61925.1"/>
    <property type="molecule type" value="Genomic_DNA"/>
</dbReference>
<keyword evidence="3" id="KW-1185">Reference proteome</keyword>
<feature type="signal peptide" evidence="1">
    <location>
        <begin position="1"/>
        <end position="20"/>
    </location>
</feature>
<accession>A0A1I5AHL3</accession>
<dbReference type="RefSeq" id="WP_143086019.1">
    <property type="nucleotide sequence ID" value="NZ_FOVE01000013.1"/>
</dbReference>
<dbReference type="Proteomes" id="UP000242869">
    <property type="component" value="Unassembled WGS sequence"/>
</dbReference>
<dbReference type="OrthoDB" id="7064603at2"/>
<feature type="chain" id="PRO_5017446932" evidence="1">
    <location>
        <begin position="21"/>
        <end position="221"/>
    </location>
</feature>